<keyword evidence="5" id="KW-0813">Transport</keyword>
<dbReference type="PANTHER" id="PTHR43839:SF3">
    <property type="entry name" value="OLIGOPEPTIDE ABC TRANSPORTER, PERMEASE PROTEIN"/>
    <property type="match status" value="1"/>
</dbReference>
<dbReference type="EMBL" id="JAUKWQ010000003">
    <property type="protein sequence ID" value="MDO1582916.1"/>
    <property type="molecule type" value="Genomic_DNA"/>
</dbReference>
<name>A0ABT8SX41_9HYPH</name>
<dbReference type="Gene3D" id="1.10.3720.10">
    <property type="entry name" value="MetI-like"/>
    <property type="match status" value="1"/>
</dbReference>
<evidence type="ECO:0000256" key="3">
    <source>
        <dbReference type="ARBA" id="ARBA00022989"/>
    </source>
</evidence>
<feature type="transmembrane region" description="Helical" evidence="5">
    <location>
        <begin position="53"/>
        <end position="74"/>
    </location>
</feature>
<keyword evidence="2 5" id="KW-0812">Transmembrane</keyword>
<evidence type="ECO:0000256" key="1">
    <source>
        <dbReference type="ARBA" id="ARBA00004651"/>
    </source>
</evidence>
<evidence type="ECO:0000256" key="5">
    <source>
        <dbReference type="RuleBase" id="RU363032"/>
    </source>
</evidence>
<accession>A0ABT8SX41</accession>
<protein>
    <submittedName>
        <fullName evidence="7">ABC transporter permease</fullName>
    </submittedName>
</protein>
<organism evidence="7 8">
    <name type="scientific">Rhizobium oryzicola</name>
    <dbReference type="NCBI Taxonomy" id="1232668"/>
    <lineage>
        <taxon>Bacteria</taxon>
        <taxon>Pseudomonadati</taxon>
        <taxon>Pseudomonadota</taxon>
        <taxon>Alphaproteobacteria</taxon>
        <taxon>Hyphomicrobiales</taxon>
        <taxon>Rhizobiaceae</taxon>
        <taxon>Rhizobium/Agrobacterium group</taxon>
        <taxon>Rhizobium</taxon>
    </lineage>
</organism>
<dbReference type="RefSeq" id="WP_302077282.1">
    <property type="nucleotide sequence ID" value="NZ_JAUKWQ010000003.1"/>
</dbReference>
<feature type="transmembrane region" description="Helical" evidence="5">
    <location>
        <begin position="355"/>
        <end position="377"/>
    </location>
</feature>
<evidence type="ECO:0000256" key="4">
    <source>
        <dbReference type="ARBA" id="ARBA00023136"/>
    </source>
</evidence>
<keyword evidence="8" id="KW-1185">Reference proteome</keyword>
<dbReference type="CDD" id="cd06261">
    <property type="entry name" value="TM_PBP2"/>
    <property type="match status" value="1"/>
</dbReference>
<keyword evidence="4 5" id="KW-0472">Membrane</keyword>
<feature type="transmembrane region" description="Helical" evidence="5">
    <location>
        <begin position="184"/>
        <end position="211"/>
    </location>
</feature>
<dbReference type="Pfam" id="PF12911">
    <property type="entry name" value="OppC_N"/>
    <property type="match status" value="1"/>
</dbReference>
<dbReference type="InterPro" id="IPR035906">
    <property type="entry name" value="MetI-like_sf"/>
</dbReference>
<dbReference type="SUPFAM" id="SSF161098">
    <property type="entry name" value="MetI-like"/>
    <property type="match status" value="1"/>
</dbReference>
<dbReference type="Pfam" id="PF00528">
    <property type="entry name" value="BPD_transp_1"/>
    <property type="match status" value="1"/>
</dbReference>
<feature type="transmembrane region" description="Helical" evidence="5">
    <location>
        <begin position="308"/>
        <end position="334"/>
    </location>
</feature>
<comment type="caution">
    <text evidence="7">The sequence shown here is derived from an EMBL/GenBank/DDBJ whole genome shotgun (WGS) entry which is preliminary data.</text>
</comment>
<sequence length="389" mass="43591">MENNVQPASLTHFVRQEPFDPYAVETDRGGTSDLDQASQLRLMWWRFRRHKPALISGILLIAAYVMILFVEFLAPYRVHTRHMDYIYAPPQSVHLFHEGSFVGPFVYGMSMKLDMVTLQRVYSEDTSKVQPIRFFCRGENYHFWGMVKSDLHLVCPAKEGQMFLMGTDRLGRDMLSRIIYGARISLTIGLLGVTTSFVLGIIIGGLAGYWGGWFDLVTQRVIEMLHSIPSIPLWLALAAIMPADWSPLLIYLGITFILGLLDWTGLARAVRSKLFSLREEDYVLAAQLMGAGSARIIGRHLIPGFMSHLIASATLTIPSMILGETTLSFLGLGLRPPITSWGVLLTEARTVSIVALYPWLLLPVVPVIFVILAFNFLGDGLRDAADPYK</sequence>
<dbReference type="PROSITE" id="PS50928">
    <property type="entry name" value="ABC_TM1"/>
    <property type="match status" value="1"/>
</dbReference>
<evidence type="ECO:0000259" key="6">
    <source>
        <dbReference type="PROSITE" id="PS50928"/>
    </source>
</evidence>
<dbReference type="Proteomes" id="UP001169006">
    <property type="component" value="Unassembled WGS sequence"/>
</dbReference>
<dbReference type="InterPro" id="IPR000515">
    <property type="entry name" value="MetI-like"/>
</dbReference>
<evidence type="ECO:0000313" key="8">
    <source>
        <dbReference type="Proteomes" id="UP001169006"/>
    </source>
</evidence>
<evidence type="ECO:0000256" key="2">
    <source>
        <dbReference type="ARBA" id="ARBA00022692"/>
    </source>
</evidence>
<dbReference type="InterPro" id="IPR025966">
    <property type="entry name" value="OppC_N"/>
</dbReference>
<evidence type="ECO:0000313" key="7">
    <source>
        <dbReference type="EMBL" id="MDO1582916.1"/>
    </source>
</evidence>
<feature type="domain" description="ABC transmembrane type-1" evidence="6">
    <location>
        <begin position="182"/>
        <end position="378"/>
    </location>
</feature>
<reference evidence="7" key="1">
    <citation type="journal article" date="2015" name="Int. J. Syst. Evol. Microbiol.">
        <title>Rhizobium oryzicola sp. nov., potential plant-growth-promoting endophytic bacteria isolated from rice roots.</title>
        <authorList>
            <person name="Zhang X.X."/>
            <person name="Gao J.S."/>
            <person name="Cao Y.H."/>
            <person name="Sheirdil R.A."/>
            <person name="Wang X.C."/>
            <person name="Zhang L."/>
        </authorList>
    </citation>
    <scope>NUCLEOTIDE SEQUENCE</scope>
    <source>
        <strain evidence="7">05753</strain>
    </source>
</reference>
<keyword evidence="3 5" id="KW-1133">Transmembrane helix</keyword>
<feature type="transmembrane region" description="Helical" evidence="5">
    <location>
        <begin position="231"/>
        <end position="261"/>
    </location>
</feature>
<comment type="similarity">
    <text evidence="5">Belongs to the binding-protein-dependent transport system permease family.</text>
</comment>
<comment type="subcellular location">
    <subcellularLocation>
        <location evidence="1 5">Cell membrane</location>
        <topology evidence="1 5">Multi-pass membrane protein</topology>
    </subcellularLocation>
</comment>
<dbReference type="PANTHER" id="PTHR43839">
    <property type="entry name" value="OPPC IN A BINDING PROTEIN-DEPENDENT TRANSPORT SYSTEM"/>
    <property type="match status" value="1"/>
</dbReference>
<reference evidence="7" key="2">
    <citation type="submission" date="2023-07" db="EMBL/GenBank/DDBJ databases">
        <authorList>
            <person name="Sun H."/>
        </authorList>
    </citation>
    <scope>NUCLEOTIDE SEQUENCE</scope>
    <source>
        <strain evidence="7">05753</strain>
    </source>
</reference>
<gene>
    <name evidence="7" type="ORF">Q2T52_12565</name>
</gene>
<proteinExistence type="inferred from homology"/>